<sequence>MLKRKRMITSCSLSSCRIKAEALARVFNSRIWPCTWVDRRRAEDSAEEDEEYFETSPVEEDGDENLSSRGRNSSAATVEGRAKLFELLQQHATDDATEVYYDVSEHVENDVAGICQKRPIVDDEFEEILLNDSSSSSSKNVTSENDLCLDGLTNGECDAIDSVPENSSPVAMKNYTTGDCMFTSEVSMTSSDKKEFQPVVEKSDLFESNEIEIYPPFIKNTAAEEFHTSEVSSSLTFNNEEDIETISNNSDCNPNIDLNGEIVKTICVGNEKGLSADVDSESYNSHLHEKVEINSINQESNTIDTTVNNSEDSQIQSDCTVVGETGYISKNSDDNVSTDFDNEILKTINFENDEVLSVEIDSESYSFHLHGKEEINSINQKTNTIDTTVNNSEIQSDCTVERETENILKNSDDNVSTDFDNEVLKTIPFENDEVLSVEIDSESYSFHLHGKDEINSTKQENSTINNSEDSQIQSDDTDEQGTEIVSKDLVSIEVKPCSPTKKGEQPSETNVEAHGKCHLKVFNELRPKISRSTSLKTGKTPPGTPSRKKIVRFADVLGLDLEDVRHIISGDLPNIPSSAYNDLVLPDEDLPSKVNPSVTYELKGIQCKTWDNIQQGAIGLNTVYPLFDIPGQQPNFMDRVRNTGVCLESLIISDFNVQCTCRVMNWGFTKKVIARYTTDNWLSSNDINASYIVDSSREGTDSFAFTIFLSQQRRDVQFALLYQVNGREHWDNNDGKNYCLGYHGTDNIGHSAVPTSPIWMDQFW</sequence>
<dbReference type="PROSITE" id="PS51159">
    <property type="entry name" value="CBM21"/>
    <property type="match status" value="1"/>
</dbReference>
<dbReference type="InterPro" id="IPR050782">
    <property type="entry name" value="PP1_regulatory_subunit_3"/>
</dbReference>
<dbReference type="GO" id="GO:2001069">
    <property type="term" value="F:glycogen binding"/>
    <property type="evidence" value="ECO:0007669"/>
    <property type="project" value="TreeGrafter"/>
</dbReference>
<evidence type="ECO:0000259" key="2">
    <source>
        <dbReference type="PROSITE" id="PS51159"/>
    </source>
</evidence>
<name>A0AAV4TG97_9ARAC</name>
<proteinExistence type="predicted"/>
<feature type="region of interest" description="Disordered" evidence="1">
    <location>
        <begin position="495"/>
        <end position="514"/>
    </location>
</feature>
<dbReference type="Pfam" id="PF03370">
    <property type="entry name" value="CBM_21"/>
    <property type="match status" value="1"/>
</dbReference>
<dbReference type="Proteomes" id="UP001054837">
    <property type="component" value="Unassembled WGS sequence"/>
</dbReference>
<accession>A0AAV4TG97</accession>
<dbReference type="AlphaFoldDB" id="A0AAV4TG97"/>
<evidence type="ECO:0000313" key="3">
    <source>
        <dbReference type="EMBL" id="GIY43790.1"/>
    </source>
</evidence>
<feature type="compositionally biased region" description="Polar residues" evidence="1">
    <location>
        <begin position="65"/>
        <end position="74"/>
    </location>
</feature>
<feature type="compositionally biased region" description="Acidic residues" evidence="1">
    <location>
        <begin position="45"/>
        <end position="64"/>
    </location>
</feature>
<feature type="domain" description="CBM21" evidence="2">
    <location>
        <begin position="637"/>
        <end position="741"/>
    </location>
</feature>
<dbReference type="Gene3D" id="2.60.40.2440">
    <property type="entry name" value="Carbohydrate binding type-21 domain"/>
    <property type="match status" value="1"/>
</dbReference>
<dbReference type="EMBL" id="BPLQ01009398">
    <property type="protein sequence ID" value="GIY43790.1"/>
    <property type="molecule type" value="Genomic_DNA"/>
</dbReference>
<dbReference type="InterPro" id="IPR038175">
    <property type="entry name" value="CBM21_dom_sf"/>
</dbReference>
<dbReference type="PANTHER" id="PTHR12307:SF53">
    <property type="entry name" value="PROTEIN PHOSPHATASE 1 REGULATORY SUBUNIT"/>
    <property type="match status" value="1"/>
</dbReference>
<dbReference type="PANTHER" id="PTHR12307">
    <property type="entry name" value="PROTEIN PHOSPHATASE 1 REGULATORY SUBUNIT"/>
    <property type="match status" value="1"/>
</dbReference>
<protein>
    <submittedName>
        <fullName evidence="3">Glycogen-binding subunit 76A</fullName>
    </submittedName>
</protein>
<dbReference type="GO" id="GO:0008157">
    <property type="term" value="F:protein phosphatase 1 binding"/>
    <property type="evidence" value="ECO:0007669"/>
    <property type="project" value="TreeGrafter"/>
</dbReference>
<reference evidence="3 4" key="1">
    <citation type="submission" date="2021-06" db="EMBL/GenBank/DDBJ databases">
        <title>Caerostris darwini draft genome.</title>
        <authorList>
            <person name="Kono N."/>
            <person name="Arakawa K."/>
        </authorList>
    </citation>
    <scope>NUCLEOTIDE SEQUENCE [LARGE SCALE GENOMIC DNA]</scope>
</reference>
<evidence type="ECO:0000313" key="4">
    <source>
        <dbReference type="Proteomes" id="UP001054837"/>
    </source>
</evidence>
<feature type="compositionally biased region" description="Polar residues" evidence="1">
    <location>
        <begin position="456"/>
        <end position="474"/>
    </location>
</feature>
<gene>
    <name evidence="3" type="primary">Gbs-76A</name>
    <name evidence="3" type="ORF">CDAR_561031</name>
</gene>
<dbReference type="GO" id="GO:0005979">
    <property type="term" value="P:regulation of glycogen biosynthetic process"/>
    <property type="evidence" value="ECO:0007669"/>
    <property type="project" value="TreeGrafter"/>
</dbReference>
<feature type="region of interest" description="Disordered" evidence="1">
    <location>
        <begin position="455"/>
        <end position="480"/>
    </location>
</feature>
<keyword evidence="4" id="KW-1185">Reference proteome</keyword>
<comment type="caution">
    <text evidence="3">The sequence shown here is derived from an EMBL/GenBank/DDBJ whole genome shotgun (WGS) entry which is preliminary data.</text>
</comment>
<feature type="compositionally biased region" description="Basic and acidic residues" evidence="1">
    <location>
        <begin position="501"/>
        <end position="514"/>
    </location>
</feature>
<evidence type="ECO:0000256" key="1">
    <source>
        <dbReference type="SAM" id="MobiDB-lite"/>
    </source>
</evidence>
<dbReference type="InterPro" id="IPR005036">
    <property type="entry name" value="CBM21_dom"/>
</dbReference>
<dbReference type="GO" id="GO:0000164">
    <property type="term" value="C:protein phosphatase type 1 complex"/>
    <property type="evidence" value="ECO:0007669"/>
    <property type="project" value="TreeGrafter"/>
</dbReference>
<feature type="region of interest" description="Disordered" evidence="1">
    <location>
        <begin position="45"/>
        <end position="74"/>
    </location>
</feature>
<organism evidence="3 4">
    <name type="scientific">Caerostris darwini</name>
    <dbReference type="NCBI Taxonomy" id="1538125"/>
    <lineage>
        <taxon>Eukaryota</taxon>
        <taxon>Metazoa</taxon>
        <taxon>Ecdysozoa</taxon>
        <taxon>Arthropoda</taxon>
        <taxon>Chelicerata</taxon>
        <taxon>Arachnida</taxon>
        <taxon>Araneae</taxon>
        <taxon>Araneomorphae</taxon>
        <taxon>Entelegynae</taxon>
        <taxon>Araneoidea</taxon>
        <taxon>Araneidae</taxon>
        <taxon>Caerostris</taxon>
    </lineage>
</organism>